<name>A0A6C0FD35_9ZZZZ</name>
<reference evidence="1" key="1">
    <citation type="journal article" date="2020" name="Nature">
        <title>Giant virus diversity and host interactions through global metagenomics.</title>
        <authorList>
            <person name="Schulz F."/>
            <person name="Roux S."/>
            <person name="Paez-Espino D."/>
            <person name="Jungbluth S."/>
            <person name="Walsh D.A."/>
            <person name="Denef V.J."/>
            <person name="McMahon K.D."/>
            <person name="Konstantinidis K.T."/>
            <person name="Eloe-Fadrosh E.A."/>
            <person name="Kyrpides N.C."/>
            <person name="Woyke T."/>
        </authorList>
    </citation>
    <scope>NUCLEOTIDE SEQUENCE</scope>
    <source>
        <strain evidence="1">GVMAG-S-ERX556101-89</strain>
    </source>
</reference>
<proteinExistence type="predicted"/>
<organism evidence="1">
    <name type="scientific">viral metagenome</name>
    <dbReference type="NCBI Taxonomy" id="1070528"/>
    <lineage>
        <taxon>unclassified sequences</taxon>
        <taxon>metagenomes</taxon>
        <taxon>organismal metagenomes</taxon>
    </lineage>
</organism>
<sequence length="107" mass="12829">MKNLLFFILPFLNNIKKGNLTIMRNYACIEDEDMCVIEVVSNYDKPSILKKYLSEEIINDYEQCILSSNEACEAYWYIDENYTQWKIDNGTLNYLDKNRLKWIHVKD</sequence>
<dbReference type="EMBL" id="MN738830">
    <property type="protein sequence ID" value="QHT38469.1"/>
    <property type="molecule type" value="Genomic_DNA"/>
</dbReference>
<accession>A0A6C0FD35</accession>
<evidence type="ECO:0000313" key="1">
    <source>
        <dbReference type="EMBL" id="QHT38469.1"/>
    </source>
</evidence>
<protein>
    <submittedName>
        <fullName evidence="1">Uncharacterized protein</fullName>
    </submittedName>
</protein>
<dbReference type="AlphaFoldDB" id="A0A6C0FD35"/>